<reference evidence="4" key="1">
    <citation type="submission" date="2023-07" db="EMBL/GenBank/DDBJ databases">
        <title>Draft genome sequence of the endophytic actinobacterium Streptomyces justiciae WPN32, a potential antibiotic producer.</title>
        <authorList>
            <person name="Yasawong M."/>
            <person name="Pana W."/>
            <person name="Ganta P."/>
            <person name="Santapan N."/>
            <person name="Songngamsuk T."/>
            <person name="Phatcharaharikarn M."/>
            <person name="Kerdtoob S."/>
            <person name="Nantapong N."/>
        </authorList>
    </citation>
    <scope>NUCLEOTIDE SEQUENCE [LARGE SCALE GENOMIC DNA]</scope>
    <source>
        <strain evidence="4">WPN32</strain>
    </source>
</reference>
<dbReference type="RefSeq" id="WP_314207580.1">
    <property type="nucleotide sequence ID" value="NZ_JAVTLL010000048.1"/>
</dbReference>
<feature type="region of interest" description="Disordered" evidence="1">
    <location>
        <begin position="1"/>
        <end position="32"/>
    </location>
</feature>
<dbReference type="EMBL" id="JAVTLL010000048">
    <property type="protein sequence ID" value="MDT7847383.1"/>
    <property type="molecule type" value="Genomic_DNA"/>
</dbReference>
<evidence type="ECO:0000313" key="4">
    <source>
        <dbReference type="Proteomes" id="UP001257948"/>
    </source>
</evidence>
<dbReference type="SUPFAM" id="SSF56091">
    <property type="entry name" value="DNA ligase/mRNA capping enzyme, catalytic domain"/>
    <property type="match status" value="1"/>
</dbReference>
<comment type="caution">
    <text evidence="3">The sequence shown here is derived from an EMBL/GenBank/DDBJ whole genome shotgun (WGS) entry which is preliminary data.</text>
</comment>
<dbReference type="Proteomes" id="UP001257948">
    <property type="component" value="Unassembled WGS sequence"/>
</dbReference>
<dbReference type="Pfam" id="PF01068">
    <property type="entry name" value="DNA_ligase_A_M"/>
    <property type="match status" value="1"/>
</dbReference>
<keyword evidence="4" id="KW-1185">Reference proteome</keyword>
<gene>
    <name evidence="3" type="ORF">RQC66_42365</name>
</gene>
<feature type="domain" description="ATP-dependent DNA ligase family profile" evidence="2">
    <location>
        <begin position="30"/>
        <end position="120"/>
    </location>
</feature>
<protein>
    <recommendedName>
        <fullName evidence="2">ATP-dependent DNA ligase family profile domain-containing protein</fullName>
    </recommendedName>
</protein>
<dbReference type="InterPro" id="IPR012310">
    <property type="entry name" value="DNA_ligase_ATP-dep_cent"/>
</dbReference>
<evidence type="ECO:0000256" key="1">
    <source>
        <dbReference type="SAM" id="MobiDB-lite"/>
    </source>
</evidence>
<name>A0ABU3M9F0_9ACTN</name>
<organism evidence="3 4">
    <name type="scientific">Streptomyces justiciae</name>
    <dbReference type="NCBI Taxonomy" id="2780140"/>
    <lineage>
        <taxon>Bacteria</taxon>
        <taxon>Bacillati</taxon>
        <taxon>Actinomycetota</taxon>
        <taxon>Actinomycetes</taxon>
        <taxon>Kitasatosporales</taxon>
        <taxon>Streptomycetaceae</taxon>
        <taxon>Streptomyces</taxon>
    </lineage>
</organism>
<dbReference type="Gene3D" id="3.30.470.30">
    <property type="entry name" value="DNA ligase/mRNA capping enzyme"/>
    <property type="match status" value="1"/>
</dbReference>
<evidence type="ECO:0000259" key="2">
    <source>
        <dbReference type="Pfam" id="PF01068"/>
    </source>
</evidence>
<sequence>MPPPSPSRWSLPEPMRAVPVNDPALPRGHAGQPKWDGYRALAGKWADGGVAVQSRNGTDLTRAFPEIEQAVRQLPDDTAVDCELIVWEAGRLAFERLQQRMHQRGAAAARAAVEFPAHLVFPVKFSVLSDAGSRIRPCAGCR</sequence>
<accession>A0ABU3M9F0</accession>
<evidence type="ECO:0000313" key="3">
    <source>
        <dbReference type="EMBL" id="MDT7847383.1"/>
    </source>
</evidence>
<proteinExistence type="predicted"/>